<dbReference type="Pfam" id="PF00082">
    <property type="entry name" value="Peptidase_S8"/>
    <property type="match status" value="1"/>
</dbReference>
<comment type="caution">
    <text evidence="7">The sequence shown here is derived from an EMBL/GenBank/DDBJ whole genome shotgun (WGS) entry which is preliminary data.</text>
</comment>
<reference evidence="7 8" key="1">
    <citation type="submission" date="2018-09" db="EMBL/GenBank/DDBJ databases">
        <title>A high-quality reference genome of wild soybean provides a powerful tool to mine soybean genomes.</title>
        <authorList>
            <person name="Xie M."/>
            <person name="Chung C.Y.L."/>
            <person name="Li M.-W."/>
            <person name="Wong F.-L."/>
            <person name="Chan T.-F."/>
            <person name="Lam H.-M."/>
        </authorList>
    </citation>
    <scope>NUCLEOTIDE SEQUENCE [LARGE SCALE GENOMIC DNA]</scope>
    <source>
        <strain evidence="8">cv. W05</strain>
        <tissue evidence="7">Hypocotyl of etiolated seedlings</tissue>
    </source>
</reference>
<evidence type="ECO:0000259" key="6">
    <source>
        <dbReference type="Pfam" id="PF05922"/>
    </source>
</evidence>
<dbReference type="SUPFAM" id="SSF52743">
    <property type="entry name" value="Subtilisin-like"/>
    <property type="match status" value="1"/>
</dbReference>
<keyword evidence="8" id="KW-1185">Reference proteome</keyword>
<dbReference type="GO" id="GO:0004252">
    <property type="term" value="F:serine-type endopeptidase activity"/>
    <property type="evidence" value="ECO:0007669"/>
    <property type="project" value="InterPro"/>
</dbReference>
<dbReference type="InterPro" id="IPR045051">
    <property type="entry name" value="SBT"/>
</dbReference>
<feature type="domain" description="Inhibitor I9" evidence="6">
    <location>
        <begin position="31"/>
        <end position="66"/>
    </location>
</feature>
<keyword evidence="3" id="KW-0732">Signal</keyword>
<name>A0A445GVQ4_GLYSO</name>
<dbReference type="PROSITE" id="PS51892">
    <property type="entry name" value="SUBTILASE"/>
    <property type="match status" value="1"/>
</dbReference>
<sequence length="416" mass="45938">MAGQNQIWEHNLLDATTRVFSGDDYERNLNGSSNAAPKSVLHHYKHSFSGFVVKLTEEEANRIAGNKIIGAKYYKTDGFKIKDLKSPRDIDDHGTHIASTAAGNRVSMASMLGLGQGTSRGGATSTCIAVYKACWNDHYDDADILAAFDDAIADGVDILSVSLGGSNDQNYFGDASSIGAFHAMKNGIVTVFAAGNSSPSPAFVDNLYPWSISVVASTLDKICWSFVGLPSRLLVSCLVGFWVSSPSYHFWGIWCLWSSKVWNVKVLDQSSQFVHLEWLVEEKYNGVAGLVEARIEVQWGTGRLLKPSGLLVQLCIGCVSEISSLRCERKIIEEVMAGKAPTVFIPEGDKSGWLMMNLDAGAMFPPYWPRKFGIVLDLIWQWRNFFVFNGALGSDCEMMMKITKLEKELNYECNKF</sequence>
<dbReference type="InterPro" id="IPR010259">
    <property type="entry name" value="S8pro/Inhibitor_I9"/>
</dbReference>
<evidence type="ECO:0000256" key="4">
    <source>
        <dbReference type="PROSITE-ProRule" id="PRU01240"/>
    </source>
</evidence>
<dbReference type="PANTHER" id="PTHR10795">
    <property type="entry name" value="PROPROTEIN CONVERTASE SUBTILISIN/KEXIN"/>
    <property type="match status" value="1"/>
</dbReference>
<evidence type="ECO:0000256" key="2">
    <source>
        <dbReference type="ARBA" id="ARBA00011073"/>
    </source>
</evidence>
<evidence type="ECO:0000259" key="5">
    <source>
        <dbReference type="Pfam" id="PF00082"/>
    </source>
</evidence>
<feature type="domain" description="Peptidase S8/S53" evidence="5">
    <location>
        <begin position="85"/>
        <end position="218"/>
    </location>
</feature>
<dbReference type="InterPro" id="IPR036852">
    <property type="entry name" value="Peptidase_S8/S53_dom_sf"/>
</dbReference>
<dbReference type="InterPro" id="IPR000209">
    <property type="entry name" value="Peptidase_S8/S53_dom"/>
</dbReference>
<accession>A0A445GVQ4</accession>
<comment type="subcellular location">
    <subcellularLocation>
        <location evidence="1">Secreted</location>
    </subcellularLocation>
</comment>
<dbReference type="GO" id="GO:0005576">
    <property type="term" value="C:extracellular region"/>
    <property type="evidence" value="ECO:0007669"/>
    <property type="project" value="UniProtKB-SubCell"/>
</dbReference>
<gene>
    <name evidence="7" type="ORF">D0Y65_041372</name>
</gene>
<comment type="caution">
    <text evidence="4">Lacks conserved residue(s) required for the propagation of feature annotation.</text>
</comment>
<dbReference type="Gene3D" id="3.40.50.200">
    <property type="entry name" value="Peptidase S8/S53 domain"/>
    <property type="match status" value="1"/>
</dbReference>
<dbReference type="AlphaFoldDB" id="A0A445GVQ4"/>
<dbReference type="EMBL" id="QZWG01000015">
    <property type="protein sequence ID" value="RZB65294.1"/>
    <property type="molecule type" value="Genomic_DNA"/>
</dbReference>
<dbReference type="PROSITE" id="PS00137">
    <property type="entry name" value="SUBTILASE_HIS"/>
    <property type="match status" value="1"/>
</dbReference>
<dbReference type="InterPro" id="IPR022398">
    <property type="entry name" value="Peptidase_S8_His-AS"/>
</dbReference>
<comment type="similarity">
    <text evidence="2 4">Belongs to the peptidase S8 family.</text>
</comment>
<dbReference type="Pfam" id="PF05922">
    <property type="entry name" value="Inhibitor_I9"/>
    <property type="match status" value="1"/>
</dbReference>
<organism evidence="7 8">
    <name type="scientific">Glycine soja</name>
    <name type="common">Wild soybean</name>
    <dbReference type="NCBI Taxonomy" id="3848"/>
    <lineage>
        <taxon>Eukaryota</taxon>
        <taxon>Viridiplantae</taxon>
        <taxon>Streptophyta</taxon>
        <taxon>Embryophyta</taxon>
        <taxon>Tracheophyta</taxon>
        <taxon>Spermatophyta</taxon>
        <taxon>Magnoliopsida</taxon>
        <taxon>eudicotyledons</taxon>
        <taxon>Gunneridae</taxon>
        <taxon>Pentapetalae</taxon>
        <taxon>rosids</taxon>
        <taxon>fabids</taxon>
        <taxon>Fabales</taxon>
        <taxon>Fabaceae</taxon>
        <taxon>Papilionoideae</taxon>
        <taxon>50 kb inversion clade</taxon>
        <taxon>NPAAA clade</taxon>
        <taxon>indigoferoid/millettioid clade</taxon>
        <taxon>Phaseoleae</taxon>
        <taxon>Glycine</taxon>
        <taxon>Glycine subgen. Soja</taxon>
    </lineage>
</organism>
<protein>
    <submittedName>
        <fullName evidence="7">Cucumisin</fullName>
    </submittedName>
</protein>
<dbReference type="GO" id="GO:0006508">
    <property type="term" value="P:proteolysis"/>
    <property type="evidence" value="ECO:0007669"/>
    <property type="project" value="InterPro"/>
</dbReference>
<proteinExistence type="inferred from homology"/>
<evidence type="ECO:0000313" key="8">
    <source>
        <dbReference type="Proteomes" id="UP000289340"/>
    </source>
</evidence>
<dbReference type="Proteomes" id="UP000289340">
    <property type="component" value="Chromosome 15"/>
</dbReference>
<evidence type="ECO:0000313" key="7">
    <source>
        <dbReference type="EMBL" id="RZB65294.1"/>
    </source>
</evidence>
<evidence type="ECO:0000256" key="3">
    <source>
        <dbReference type="ARBA" id="ARBA00022729"/>
    </source>
</evidence>
<evidence type="ECO:0000256" key="1">
    <source>
        <dbReference type="ARBA" id="ARBA00004613"/>
    </source>
</evidence>